<dbReference type="OrthoDB" id="3295411at2"/>
<organism evidence="1 2">
    <name type="scientific">Actinoplanes awajinensis subsp. mycoplanecinus</name>
    <dbReference type="NCBI Taxonomy" id="135947"/>
    <lineage>
        <taxon>Bacteria</taxon>
        <taxon>Bacillati</taxon>
        <taxon>Actinomycetota</taxon>
        <taxon>Actinomycetes</taxon>
        <taxon>Micromonosporales</taxon>
        <taxon>Micromonosporaceae</taxon>
        <taxon>Actinoplanes</taxon>
    </lineage>
</organism>
<sequence length="223" mass="24161">MEDGPESPAWLFAQKRARIRAHVAEQLPPGETFQAAVWAARIKDRTTPGQWIRRELNPKAIAEDAWADVFVAGESDAQKRRRFQDRRGVVDGAPGSLAAQLDGSFPIDGAGRILILTDRRLMVLTEGPESFLPPAGEWLPPLSSWRDVPASLKKMANDFGHAFHPNNRPITSLPQLWQGPRPVWAGLSADQPPQLGVMFADGSGVAFGAAASEAGAFIAALEP</sequence>
<name>A0A0X3V891_9ACTN</name>
<reference evidence="1 2" key="1">
    <citation type="submission" date="2015-10" db="EMBL/GenBank/DDBJ databases">
        <authorList>
            <person name="Gilbert D.G."/>
        </authorList>
    </citation>
    <scope>NUCLEOTIDE SEQUENCE [LARGE SCALE GENOMIC DNA]</scope>
    <source>
        <strain evidence="1 2">NRRL B-16712</strain>
    </source>
</reference>
<dbReference type="EMBL" id="LLZH01000025">
    <property type="protein sequence ID" value="KUL40627.1"/>
    <property type="molecule type" value="Genomic_DNA"/>
</dbReference>
<keyword evidence="2" id="KW-1185">Reference proteome</keyword>
<proteinExistence type="predicted"/>
<comment type="caution">
    <text evidence="1">The sequence shown here is derived from an EMBL/GenBank/DDBJ whole genome shotgun (WGS) entry which is preliminary data.</text>
</comment>
<dbReference type="AlphaFoldDB" id="A0A0X3V891"/>
<dbReference type="Proteomes" id="UP000053244">
    <property type="component" value="Unassembled WGS sequence"/>
</dbReference>
<evidence type="ECO:0000313" key="1">
    <source>
        <dbReference type="EMBL" id="KUL40627.1"/>
    </source>
</evidence>
<gene>
    <name evidence="1" type="ORF">ADL15_06470</name>
</gene>
<evidence type="ECO:0000313" key="2">
    <source>
        <dbReference type="Proteomes" id="UP000053244"/>
    </source>
</evidence>
<accession>A0A0X3V891</accession>
<dbReference type="RefSeq" id="WP_067685699.1">
    <property type="nucleotide sequence ID" value="NZ_LLZH01000025.1"/>
</dbReference>
<protein>
    <submittedName>
        <fullName evidence="1">Uncharacterized protein</fullName>
    </submittedName>
</protein>